<keyword evidence="3" id="KW-1185">Reference proteome</keyword>
<evidence type="ECO:0000256" key="1">
    <source>
        <dbReference type="SAM" id="MobiDB-lite"/>
    </source>
</evidence>
<dbReference type="Proteomes" id="UP001162029">
    <property type="component" value="Unassembled WGS sequence"/>
</dbReference>
<feature type="compositionally biased region" description="Basic and acidic residues" evidence="1">
    <location>
        <begin position="30"/>
        <end position="47"/>
    </location>
</feature>
<proteinExistence type="predicted"/>
<evidence type="ECO:0000313" key="2">
    <source>
        <dbReference type="EMBL" id="CAI5738972.1"/>
    </source>
</evidence>
<feature type="compositionally biased region" description="Acidic residues" evidence="1">
    <location>
        <begin position="17"/>
        <end position="29"/>
    </location>
</feature>
<feature type="compositionally biased region" description="Acidic residues" evidence="1">
    <location>
        <begin position="90"/>
        <end position="99"/>
    </location>
</feature>
<sequence>MWEVPKLPGIRSSSIPEDADTQAVEEEFREGEARDEATAGYPRDRNRSGAQETVQTRQGSTGTGEEEPKKTCRPVALRERDGERERGGEGENDEEDGIDREDKPPEEVDLTQEDLDEEKPNAGTREWILQNSRVGQQVALPSDEQGHVVKSPHGFKRSLTAWASTLCRYRLRPPAPRSASKERERCEIVRCRGEAVPSGQGVWSNTRCCLLSA</sequence>
<accession>A0AAV0UR75</accession>
<reference evidence="2" key="1">
    <citation type="submission" date="2022-12" db="EMBL/GenBank/DDBJ databases">
        <authorList>
            <person name="Webb A."/>
        </authorList>
    </citation>
    <scope>NUCLEOTIDE SEQUENCE</scope>
    <source>
        <strain evidence="2">Pd1</strain>
    </source>
</reference>
<comment type="caution">
    <text evidence="2">The sequence shown here is derived from an EMBL/GenBank/DDBJ whole genome shotgun (WGS) entry which is preliminary data.</text>
</comment>
<evidence type="ECO:0000313" key="3">
    <source>
        <dbReference type="Proteomes" id="UP001162029"/>
    </source>
</evidence>
<protein>
    <submittedName>
        <fullName evidence="2">Uncharacterized protein</fullName>
    </submittedName>
</protein>
<feature type="compositionally biased region" description="Polar residues" evidence="1">
    <location>
        <begin position="48"/>
        <end position="60"/>
    </location>
</feature>
<gene>
    <name evidence="2" type="ORF">PDE001_LOCUS7060</name>
</gene>
<feature type="compositionally biased region" description="Basic and acidic residues" evidence="1">
    <location>
        <begin position="66"/>
        <end position="89"/>
    </location>
</feature>
<feature type="compositionally biased region" description="Acidic residues" evidence="1">
    <location>
        <begin position="107"/>
        <end position="117"/>
    </location>
</feature>
<organism evidence="2 3">
    <name type="scientific">Peronospora destructor</name>
    <dbReference type="NCBI Taxonomy" id="86335"/>
    <lineage>
        <taxon>Eukaryota</taxon>
        <taxon>Sar</taxon>
        <taxon>Stramenopiles</taxon>
        <taxon>Oomycota</taxon>
        <taxon>Peronosporomycetes</taxon>
        <taxon>Peronosporales</taxon>
        <taxon>Peronosporaceae</taxon>
        <taxon>Peronospora</taxon>
    </lineage>
</organism>
<dbReference type="EMBL" id="CANTFM010001393">
    <property type="protein sequence ID" value="CAI5738972.1"/>
    <property type="molecule type" value="Genomic_DNA"/>
</dbReference>
<name>A0AAV0UR75_9STRA</name>
<dbReference type="AlphaFoldDB" id="A0AAV0UR75"/>
<feature type="region of interest" description="Disordered" evidence="1">
    <location>
        <begin position="1"/>
        <end position="123"/>
    </location>
</feature>